<keyword evidence="4 10" id="KW-0812">Transmembrane</keyword>
<dbReference type="GO" id="GO:0012507">
    <property type="term" value="C:ER to Golgi transport vesicle membrane"/>
    <property type="evidence" value="ECO:0007669"/>
    <property type="project" value="TreeGrafter"/>
</dbReference>
<evidence type="ECO:0000256" key="2">
    <source>
        <dbReference type="ARBA" id="ARBA00006108"/>
    </source>
</evidence>
<keyword evidence="8 10" id="KW-0472">Membrane</keyword>
<keyword evidence="6 10" id="KW-1133">Transmembrane helix</keyword>
<evidence type="ECO:0000256" key="3">
    <source>
        <dbReference type="ARBA" id="ARBA00022448"/>
    </source>
</evidence>
<dbReference type="GO" id="GO:0031201">
    <property type="term" value="C:SNARE complex"/>
    <property type="evidence" value="ECO:0007669"/>
    <property type="project" value="TreeGrafter"/>
</dbReference>
<keyword evidence="7 9" id="KW-0175">Coiled coil</keyword>
<evidence type="ECO:0000256" key="1">
    <source>
        <dbReference type="ARBA" id="ARBA00004211"/>
    </source>
</evidence>
<proteinExistence type="inferred from homology"/>
<gene>
    <name evidence="12" type="primary">RvY_02592-1</name>
    <name evidence="12" type="synonym">RvY_02592.1</name>
    <name evidence="12" type="ORF">RvY_02592</name>
</gene>
<dbReference type="Gene3D" id="1.20.5.110">
    <property type="match status" value="1"/>
</dbReference>
<evidence type="ECO:0000259" key="11">
    <source>
        <dbReference type="SMART" id="SM00397"/>
    </source>
</evidence>
<dbReference type="Proteomes" id="UP000186922">
    <property type="component" value="Unassembled WGS sequence"/>
</dbReference>
<keyword evidence="5" id="KW-0653">Protein transport</keyword>
<feature type="coiled-coil region" evidence="9">
    <location>
        <begin position="41"/>
        <end position="97"/>
    </location>
</feature>
<evidence type="ECO:0000256" key="6">
    <source>
        <dbReference type="ARBA" id="ARBA00022989"/>
    </source>
</evidence>
<comment type="caution">
    <text evidence="12">The sequence shown here is derived from an EMBL/GenBank/DDBJ whole genome shotgun (WGS) entry which is preliminary data.</text>
</comment>
<dbReference type="Pfam" id="PF12352">
    <property type="entry name" value="V-SNARE_C"/>
    <property type="match status" value="1"/>
</dbReference>
<dbReference type="GO" id="GO:0006891">
    <property type="term" value="P:intra-Golgi vesicle-mediated transport"/>
    <property type="evidence" value="ECO:0007669"/>
    <property type="project" value="TreeGrafter"/>
</dbReference>
<accession>A0A1D1UVD9</accession>
<dbReference type="EMBL" id="BDGG01000001">
    <property type="protein sequence ID" value="GAU90128.1"/>
    <property type="molecule type" value="Genomic_DNA"/>
</dbReference>
<feature type="coiled-coil region" evidence="9">
    <location>
        <begin position="167"/>
        <end position="194"/>
    </location>
</feature>
<dbReference type="InterPro" id="IPR038407">
    <property type="entry name" value="v-SNARE_N_sf"/>
</dbReference>
<organism evidence="12 13">
    <name type="scientific">Ramazzottius varieornatus</name>
    <name type="common">Water bear</name>
    <name type="synonym">Tardigrade</name>
    <dbReference type="NCBI Taxonomy" id="947166"/>
    <lineage>
        <taxon>Eukaryota</taxon>
        <taxon>Metazoa</taxon>
        <taxon>Ecdysozoa</taxon>
        <taxon>Tardigrada</taxon>
        <taxon>Eutardigrada</taxon>
        <taxon>Parachela</taxon>
        <taxon>Hypsibioidea</taxon>
        <taxon>Ramazzottiidae</taxon>
        <taxon>Ramazzottius</taxon>
    </lineage>
</organism>
<name>A0A1D1UVD9_RAMVA</name>
<dbReference type="GO" id="GO:0005829">
    <property type="term" value="C:cytosol"/>
    <property type="evidence" value="ECO:0007669"/>
    <property type="project" value="GOC"/>
</dbReference>
<dbReference type="CDD" id="cd15890">
    <property type="entry name" value="SNARE_Vti1b"/>
    <property type="match status" value="1"/>
</dbReference>
<evidence type="ECO:0000313" key="13">
    <source>
        <dbReference type="Proteomes" id="UP000186922"/>
    </source>
</evidence>
<dbReference type="PANTHER" id="PTHR21230">
    <property type="entry name" value="VESICLE TRANSPORT V-SNARE PROTEIN VTI1-RELATED"/>
    <property type="match status" value="1"/>
</dbReference>
<dbReference type="Gene3D" id="1.20.58.400">
    <property type="entry name" value="t-snare proteins"/>
    <property type="match status" value="1"/>
</dbReference>
<dbReference type="GO" id="GO:0048280">
    <property type="term" value="P:vesicle fusion with Golgi apparatus"/>
    <property type="evidence" value="ECO:0007669"/>
    <property type="project" value="TreeGrafter"/>
</dbReference>
<comment type="similarity">
    <text evidence="2">Belongs to the VTI1 family.</text>
</comment>
<dbReference type="InterPro" id="IPR007705">
    <property type="entry name" value="Vesicle_trsprt_v-SNARE_N"/>
</dbReference>
<feature type="transmembrane region" description="Helical" evidence="10">
    <location>
        <begin position="210"/>
        <end position="231"/>
    </location>
</feature>
<dbReference type="GO" id="GO:0006896">
    <property type="term" value="P:Golgi to vacuole transport"/>
    <property type="evidence" value="ECO:0007669"/>
    <property type="project" value="TreeGrafter"/>
</dbReference>
<evidence type="ECO:0000256" key="4">
    <source>
        <dbReference type="ARBA" id="ARBA00022692"/>
    </source>
</evidence>
<dbReference type="GO" id="GO:0005789">
    <property type="term" value="C:endoplasmic reticulum membrane"/>
    <property type="evidence" value="ECO:0007669"/>
    <property type="project" value="TreeGrafter"/>
</dbReference>
<reference evidence="12 13" key="1">
    <citation type="journal article" date="2016" name="Nat. Commun.">
        <title>Extremotolerant tardigrade genome and improved radiotolerance of human cultured cells by tardigrade-unique protein.</title>
        <authorList>
            <person name="Hashimoto T."/>
            <person name="Horikawa D.D."/>
            <person name="Saito Y."/>
            <person name="Kuwahara H."/>
            <person name="Kozuka-Hata H."/>
            <person name="Shin-I T."/>
            <person name="Minakuchi Y."/>
            <person name="Ohishi K."/>
            <person name="Motoyama A."/>
            <person name="Aizu T."/>
            <person name="Enomoto A."/>
            <person name="Kondo K."/>
            <person name="Tanaka S."/>
            <person name="Hara Y."/>
            <person name="Koshikawa S."/>
            <person name="Sagara H."/>
            <person name="Miura T."/>
            <person name="Yokobori S."/>
            <person name="Miyagawa K."/>
            <person name="Suzuki Y."/>
            <person name="Kubo T."/>
            <person name="Oyama M."/>
            <person name="Kohara Y."/>
            <person name="Fujiyama A."/>
            <person name="Arakawa K."/>
            <person name="Katayama T."/>
            <person name="Toyoda A."/>
            <person name="Kunieda T."/>
        </authorList>
    </citation>
    <scope>NUCLEOTIDE SEQUENCE [LARGE SCALE GENOMIC DNA]</scope>
    <source>
        <strain evidence="12 13">YOKOZUNA-1</strain>
    </source>
</reference>
<dbReference type="InterPro" id="IPR010989">
    <property type="entry name" value="SNARE"/>
</dbReference>
<evidence type="ECO:0000313" key="12">
    <source>
        <dbReference type="EMBL" id="GAU90128.1"/>
    </source>
</evidence>
<evidence type="ECO:0000256" key="5">
    <source>
        <dbReference type="ARBA" id="ARBA00022927"/>
    </source>
</evidence>
<dbReference type="InterPro" id="IPR000727">
    <property type="entry name" value="T_SNARE_dom"/>
</dbReference>
<protein>
    <recommendedName>
        <fullName evidence="11">t-SNARE coiled-coil homology domain-containing protein</fullName>
    </recommendedName>
</protein>
<evidence type="ECO:0000256" key="7">
    <source>
        <dbReference type="ARBA" id="ARBA00023054"/>
    </source>
</evidence>
<keyword evidence="3" id="KW-0813">Transport</keyword>
<dbReference type="SUPFAM" id="SSF47661">
    <property type="entry name" value="t-snare proteins"/>
    <property type="match status" value="1"/>
</dbReference>
<dbReference type="GO" id="GO:0006886">
    <property type="term" value="P:intracellular protein transport"/>
    <property type="evidence" value="ECO:0007669"/>
    <property type="project" value="InterPro"/>
</dbReference>
<sequence>MLTMSGYDRFGVLADELKALIASMQRKLDRRLPSLPAGEERKRVMRELDGEADDAQRLLREMQLEADSDLQAGLSYRQQLNAQMKDYRTQVDRIRSSVTHLKSEEQDRRGGGAMDNSNPFFVQMDPREAANRNQLLQGRAILERTQESLGRSLAVSAETEQIGTGVVGELHLQRETLENTRSRLEETNHDLTKSRGIIRSMGRRIVTNKIFLIVIIGIEVVILAGVTYWKFFSPKK</sequence>
<dbReference type="GO" id="GO:1903076">
    <property type="term" value="P:regulation of protein localization to plasma membrane"/>
    <property type="evidence" value="ECO:0007669"/>
    <property type="project" value="TreeGrafter"/>
</dbReference>
<dbReference type="GO" id="GO:0005484">
    <property type="term" value="F:SNAP receptor activity"/>
    <property type="evidence" value="ECO:0007669"/>
    <property type="project" value="TreeGrafter"/>
</dbReference>
<evidence type="ECO:0000256" key="9">
    <source>
        <dbReference type="SAM" id="Coils"/>
    </source>
</evidence>
<evidence type="ECO:0000256" key="10">
    <source>
        <dbReference type="SAM" id="Phobius"/>
    </source>
</evidence>
<dbReference type="FunFam" id="1.20.5.110:FF:000002">
    <property type="entry name" value="Vesicle transport through interaction with t-SNAREsB"/>
    <property type="match status" value="1"/>
</dbReference>
<dbReference type="GO" id="GO:0031902">
    <property type="term" value="C:late endosome membrane"/>
    <property type="evidence" value="ECO:0007669"/>
    <property type="project" value="TreeGrafter"/>
</dbReference>
<dbReference type="SUPFAM" id="SSF58038">
    <property type="entry name" value="SNARE fusion complex"/>
    <property type="match status" value="1"/>
</dbReference>
<feature type="domain" description="T-SNARE coiled-coil homology" evidence="11">
    <location>
        <begin position="134"/>
        <end position="201"/>
    </location>
</feature>
<evidence type="ECO:0000256" key="8">
    <source>
        <dbReference type="ARBA" id="ARBA00023136"/>
    </source>
</evidence>
<dbReference type="PANTHER" id="PTHR21230:SF89">
    <property type="entry name" value="VESICLE TRANSPORT THROUGH INTERACTION WITH T-SNARES HOMOLOG 1B"/>
    <property type="match status" value="1"/>
</dbReference>
<dbReference type="SMART" id="SM00397">
    <property type="entry name" value="t_SNARE"/>
    <property type="match status" value="1"/>
</dbReference>
<dbReference type="GO" id="GO:0000149">
    <property type="term" value="F:SNARE binding"/>
    <property type="evidence" value="ECO:0007669"/>
    <property type="project" value="TreeGrafter"/>
</dbReference>
<dbReference type="STRING" id="947166.A0A1D1UVD9"/>
<dbReference type="Pfam" id="PF05008">
    <property type="entry name" value="V-SNARE"/>
    <property type="match status" value="1"/>
</dbReference>
<dbReference type="AlphaFoldDB" id="A0A1D1UVD9"/>
<keyword evidence="13" id="KW-1185">Reference proteome</keyword>
<dbReference type="OrthoDB" id="430637at2759"/>
<dbReference type="GO" id="GO:0042147">
    <property type="term" value="P:retrograde transport, endosome to Golgi"/>
    <property type="evidence" value="ECO:0007669"/>
    <property type="project" value="TreeGrafter"/>
</dbReference>
<dbReference type="GO" id="GO:0016236">
    <property type="term" value="P:macroautophagy"/>
    <property type="evidence" value="ECO:0007669"/>
    <property type="project" value="TreeGrafter"/>
</dbReference>
<comment type="subcellular location">
    <subcellularLocation>
        <location evidence="1">Membrane</location>
        <topology evidence="1">Single-pass type IV membrane protein</topology>
    </subcellularLocation>
</comment>
<dbReference type="GO" id="GO:0005794">
    <property type="term" value="C:Golgi apparatus"/>
    <property type="evidence" value="ECO:0007669"/>
    <property type="project" value="TreeGrafter"/>
</dbReference>